<name>A0A2R4QLC8_9PAPI</name>
<reference evidence="2" key="1">
    <citation type="submission" date="2017-07" db="EMBL/GenBank/DDBJ databases">
        <title>Characterisation of Six Novel Gammapapillomavirus Types Isolated From Penile Swabs.</title>
        <authorList>
            <person name="Murahwa A.T."/>
            <person name="Mbulawa Z.Z.A."/>
            <person name="Williamson A.-L."/>
            <person name="Meiring T.L."/>
        </authorList>
    </citation>
    <scope>NUCLEOTIDE SEQUENCE</scope>
    <source>
        <strain evidence="2">CT07_2</strain>
    </source>
</reference>
<evidence type="ECO:0000256" key="1">
    <source>
        <dbReference type="SAM" id="MobiDB-lite"/>
    </source>
</evidence>
<dbReference type="EMBL" id="MF509820">
    <property type="protein sequence ID" value="AVY53537.1"/>
    <property type="molecule type" value="Genomic_DNA"/>
</dbReference>
<evidence type="ECO:0000313" key="3">
    <source>
        <dbReference type="Proteomes" id="UP001243831"/>
    </source>
</evidence>
<sequence>MKMTIGIKRKALLTMMAFIMWTKKEIKAISFCSMRILQDMVILKCGVYIIKMNTFIFPVLLGGLGPQRTLLAPTRPPGPLNHRRPTEEARLKQRREALGLGSGSQRSDDEEDEEKENHPKDNESLVEDLLSRLLKTWGAAIDQLHEQISQDLKGFKLKLGIRH</sequence>
<protein>
    <submittedName>
        <fullName evidence="2">E4</fullName>
    </submittedName>
</protein>
<evidence type="ECO:0000313" key="2">
    <source>
        <dbReference type="EMBL" id="AVY53537.1"/>
    </source>
</evidence>
<dbReference type="Proteomes" id="UP001243831">
    <property type="component" value="Segment"/>
</dbReference>
<accession>A0A2R4QLC8</accession>
<feature type="compositionally biased region" description="Basic and acidic residues" evidence="1">
    <location>
        <begin position="84"/>
        <end position="97"/>
    </location>
</feature>
<feature type="region of interest" description="Disordered" evidence="1">
    <location>
        <begin position="71"/>
        <end position="122"/>
    </location>
</feature>
<gene>
    <name evidence="2" type="primary">E4</name>
</gene>
<proteinExistence type="predicted"/>
<organism evidence="2 3">
    <name type="scientific">Human papillomavirus type 215</name>
    <dbReference type="NCBI Taxonomy" id="2060139"/>
    <lineage>
        <taxon>Viruses</taxon>
        <taxon>Monodnaviria</taxon>
        <taxon>Shotokuvirae</taxon>
        <taxon>Cossaviricota</taxon>
        <taxon>Papovaviricetes</taxon>
        <taxon>Zurhausenvirales</taxon>
        <taxon>Papillomaviridae</taxon>
    </lineage>
</organism>